<proteinExistence type="predicted"/>
<accession>A0A4S3KNJ8</accession>
<organism evidence="1 2">
    <name type="scientific">Rhodanobacter lindaniclasticus</name>
    <dbReference type="NCBI Taxonomy" id="75310"/>
    <lineage>
        <taxon>Bacteria</taxon>
        <taxon>Pseudomonadati</taxon>
        <taxon>Pseudomonadota</taxon>
        <taxon>Gammaproteobacteria</taxon>
        <taxon>Lysobacterales</taxon>
        <taxon>Rhodanobacteraceae</taxon>
        <taxon>Rhodanobacter</taxon>
    </lineage>
</organism>
<gene>
    <name evidence="1" type="ORF">B1991_00750</name>
</gene>
<dbReference type="EMBL" id="MWIO01000003">
    <property type="protein sequence ID" value="THD09988.1"/>
    <property type="molecule type" value="Genomic_DNA"/>
</dbReference>
<comment type="caution">
    <text evidence="1">The sequence shown here is derived from an EMBL/GenBank/DDBJ whole genome shotgun (WGS) entry which is preliminary data.</text>
</comment>
<dbReference type="Proteomes" id="UP000306317">
    <property type="component" value="Unassembled WGS sequence"/>
</dbReference>
<sequence>MDHISQIVLSENGTRAFALEYGAAARMAQVQIAGAVQTLIADNGAARAQAREQAAGYWSTARPVALRPAEPRVVWR</sequence>
<protein>
    <submittedName>
        <fullName evidence="1">Uncharacterized protein</fullName>
    </submittedName>
</protein>
<dbReference type="AlphaFoldDB" id="A0A4S3KNJ8"/>
<keyword evidence="2" id="KW-1185">Reference proteome</keyword>
<evidence type="ECO:0000313" key="2">
    <source>
        <dbReference type="Proteomes" id="UP000306317"/>
    </source>
</evidence>
<name>A0A4S3KNJ8_9GAMM</name>
<reference evidence="1 2" key="1">
    <citation type="submission" date="2017-02" db="EMBL/GenBank/DDBJ databases">
        <title>Whole genome sequencing of Rhodanobacter lindaniclasticus DSM 17932.</title>
        <authorList>
            <person name="Kumar S."/>
            <person name="Patil P."/>
            <person name="Patil P.B."/>
        </authorList>
    </citation>
    <scope>NUCLEOTIDE SEQUENCE [LARGE SCALE GENOMIC DNA]</scope>
    <source>
        <strain evidence="1 2">DSM 17932</strain>
    </source>
</reference>
<evidence type="ECO:0000313" key="1">
    <source>
        <dbReference type="EMBL" id="THD09988.1"/>
    </source>
</evidence>